<protein>
    <submittedName>
        <fullName evidence="1">Uncharacterized protein</fullName>
    </submittedName>
</protein>
<dbReference type="Proteomes" id="UP000639772">
    <property type="component" value="Chromosome 10"/>
</dbReference>
<reference evidence="1 2" key="1">
    <citation type="journal article" date="2020" name="Nat. Food">
        <title>A phased Vanilla planifolia genome enables genetic improvement of flavour and production.</title>
        <authorList>
            <person name="Hasing T."/>
            <person name="Tang H."/>
            <person name="Brym M."/>
            <person name="Khazi F."/>
            <person name="Huang T."/>
            <person name="Chambers A.H."/>
        </authorList>
    </citation>
    <scope>NUCLEOTIDE SEQUENCE [LARGE SCALE GENOMIC DNA]</scope>
    <source>
        <tissue evidence="1">Leaf</tissue>
    </source>
</reference>
<organism evidence="1 2">
    <name type="scientific">Vanilla planifolia</name>
    <name type="common">Vanilla</name>
    <dbReference type="NCBI Taxonomy" id="51239"/>
    <lineage>
        <taxon>Eukaryota</taxon>
        <taxon>Viridiplantae</taxon>
        <taxon>Streptophyta</taxon>
        <taxon>Embryophyta</taxon>
        <taxon>Tracheophyta</taxon>
        <taxon>Spermatophyta</taxon>
        <taxon>Magnoliopsida</taxon>
        <taxon>Liliopsida</taxon>
        <taxon>Asparagales</taxon>
        <taxon>Orchidaceae</taxon>
        <taxon>Vanilloideae</taxon>
        <taxon>Vanilleae</taxon>
        <taxon>Vanilla</taxon>
    </lineage>
</organism>
<gene>
    <name evidence="1" type="ORF">HPP92_019155</name>
</gene>
<evidence type="ECO:0000313" key="1">
    <source>
        <dbReference type="EMBL" id="KAG0464991.1"/>
    </source>
</evidence>
<dbReference type="AlphaFoldDB" id="A0A835Q2D6"/>
<accession>A0A835Q2D6</accession>
<proteinExistence type="predicted"/>
<evidence type="ECO:0000313" key="2">
    <source>
        <dbReference type="Proteomes" id="UP000639772"/>
    </source>
</evidence>
<comment type="caution">
    <text evidence="1">The sequence shown here is derived from an EMBL/GenBank/DDBJ whole genome shotgun (WGS) entry which is preliminary data.</text>
</comment>
<name>A0A835Q2D6_VANPL</name>
<sequence length="129" mass="14499">MRTWKAKGLPEAILRWEEEEGEDVGLIDRRAGAEQEDKRYSRLSSDEEANSLLCSIGGKGSLWPGCSAESSAVGKSIELSNSSVRYWTMDLTWFHGSDQTPGLVPDLFYKDMRLSVLINKNYNHGDEKV</sequence>
<dbReference type="EMBL" id="JADCNM010000010">
    <property type="protein sequence ID" value="KAG0464991.1"/>
    <property type="molecule type" value="Genomic_DNA"/>
</dbReference>